<dbReference type="HOGENOM" id="CLU_2655436_0_0_1"/>
<dbReference type="AlphaFoldDB" id="A0A0C9YXV3"/>
<gene>
    <name evidence="1" type="ORF">PISMIDRAFT_18487</name>
</gene>
<organism evidence="1 2">
    <name type="scientific">Pisolithus microcarpus 441</name>
    <dbReference type="NCBI Taxonomy" id="765257"/>
    <lineage>
        <taxon>Eukaryota</taxon>
        <taxon>Fungi</taxon>
        <taxon>Dikarya</taxon>
        <taxon>Basidiomycota</taxon>
        <taxon>Agaricomycotina</taxon>
        <taxon>Agaricomycetes</taxon>
        <taxon>Agaricomycetidae</taxon>
        <taxon>Boletales</taxon>
        <taxon>Sclerodermatineae</taxon>
        <taxon>Pisolithaceae</taxon>
        <taxon>Pisolithus</taxon>
    </lineage>
</organism>
<dbReference type="OrthoDB" id="10462481at2759"/>
<dbReference type="Proteomes" id="UP000054018">
    <property type="component" value="Unassembled WGS sequence"/>
</dbReference>
<protein>
    <submittedName>
        <fullName evidence="1">Uncharacterized protein</fullName>
    </submittedName>
</protein>
<dbReference type="EMBL" id="KN834049">
    <property type="protein sequence ID" value="KIK12773.1"/>
    <property type="molecule type" value="Genomic_DNA"/>
</dbReference>
<reference evidence="2" key="2">
    <citation type="submission" date="2015-01" db="EMBL/GenBank/DDBJ databases">
        <title>Evolutionary Origins and Diversification of the Mycorrhizal Mutualists.</title>
        <authorList>
            <consortium name="DOE Joint Genome Institute"/>
            <consortium name="Mycorrhizal Genomics Consortium"/>
            <person name="Kohler A."/>
            <person name="Kuo A."/>
            <person name="Nagy L.G."/>
            <person name="Floudas D."/>
            <person name="Copeland A."/>
            <person name="Barry K.W."/>
            <person name="Cichocki N."/>
            <person name="Veneault-Fourrey C."/>
            <person name="LaButti K."/>
            <person name="Lindquist E.A."/>
            <person name="Lipzen A."/>
            <person name="Lundell T."/>
            <person name="Morin E."/>
            <person name="Murat C."/>
            <person name="Riley R."/>
            <person name="Ohm R."/>
            <person name="Sun H."/>
            <person name="Tunlid A."/>
            <person name="Henrissat B."/>
            <person name="Grigoriev I.V."/>
            <person name="Hibbett D.S."/>
            <person name="Martin F."/>
        </authorList>
    </citation>
    <scope>NUCLEOTIDE SEQUENCE [LARGE SCALE GENOMIC DNA]</scope>
    <source>
        <strain evidence="2">441</strain>
    </source>
</reference>
<accession>A0A0C9YXV3</accession>
<proteinExistence type="predicted"/>
<evidence type="ECO:0000313" key="1">
    <source>
        <dbReference type="EMBL" id="KIK12773.1"/>
    </source>
</evidence>
<reference evidence="1 2" key="1">
    <citation type="submission" date="2014-04" db="EMBL/GenBank/DDBJ databases">
        <authorList>
            <consortium name="DOE Joint Genome Institute"/>
            <person name="Kuo A."/>
            <person name="Kohler A."/>
            <person name="Costa M.D."/>
            <person name="Nagy L.G."/>
            <person name="Floudas D."/>
            <person name="Copeland A."/>
            <person name="Barry K.W."/>
            <person name="Cichocki N."/>
            <person name="Veneault-Fourrey C."/>
            <person name="LaButti K."/>
            <person name="Lindquist E.A."/>
            <person name="Lipzen A."/>
            <person name="Lundell T."/>
            <person name="Morin E."/>
            <person name="Murat C."/>
            <person name="Sun H."/>
            <person name="Tunlid A."/>
            <person name="Henrissat B."/>
            <person name="Grigoriev I.V."/>
            <person name="Hibbett D.S."/>
            <person name="Martin F."/>
            <person name="Nordberg H.P."/>
            <person name="Cantor M.N."/>
            <person name="Hua S.X."/>
        </authorList>
    </citation>
    <scope>NUCLEOTIDE SEQUENCE [LARGE SCALE GENOMIC DNA]</scope>
    <source>
        <strain evidence="1 2">441</strain>
    </source>
</reference>
<evidence type="ECO:0000313" key="2">
    <source>
        <dbReference type="Proteomes" id="UP000054018"/>
    </source>
</evidence>
<name>A0A0C9YXV3_9AGAM</name>
<keyword evidence="2" id="KW-1185">Reference proteome</keyword>
<sequence length="76" mass="8631">MANSTCIHCPLCNKELHWLKPVVCSWPLEDLADNEDDNTTFDINSPENDVWGPEEILLGDVLEGCEVDKKEDENED</sequence>